<evidence type="ECO:0000313" key="2">
    <source>
        <dbReference type="Proteomes" id="UP000886998"/>
    </source>
</evidence>
<name>A0A8X6Y559_9ARAC</name>
<dbReference type="Proteomes" id="UP000886998">
    <property type="component" value="Unassembled WGS sequence"/>
</dbReference>
<dbReference type="OrthoDB" id="6720297at2759"/>
<dbReference type="EMBL" id="BMAV01015642">
    <property type="protein sequence ID" value="GFY65697.1"/>
    <property type="molecule type" value="Genomic_DNA"/>
</dbReference>
<dbReference type="AlphaFoldDB" id="A0A8X6Y559"/>
<protein>
    <submittedName>
        <fullName evidence="1">Uncharacterized protein</fullName>
    </submittedName>
</protein>
<sequence>METIKSNLEVAHLKKIPGSFKFPRRPIDAGQKSNVRGAVDEMPSANGSGCRPILWFHADSTFQPRMTIPAELSSSLSFNLNLSATELDVFLKLFAKV</sequence>
<accession>A0A8X6Y559</accession>
<reference evidence="1" key="1">
    <citation type="submission" date="2020-08" db="EMBL/GenBank/DDBJ databases">
        <title>Multicomponent nature underlies the extraordinary mechanical properties of spider dragline silk.</title>
        <authorList>
            <person name="Kono N."/>
            <person name="Nakamura H."/>
            <person name="Mori M."/>
            <person name="Yoshida Y."/>
            <person name="Ohtoshi R."/>
            <person name="Malay A.D."/>
            <person name="Moran D.A.P."/>
            <person name="Tomita M."/>
            <person name="Numata K."/>
            <person name="Arakawa K."/>
        </authorList>
    </citation>
    <scope>NUCLEOTIDE SEQUENCE</scope>
</reference>
<evidence type="ECO:0000313" key="1">
    <source>
        <dbReference type="EMBL" id="GFY65697.1"/>
    </source>
</evidence>
<keyword evidence="2" id="KW-1185">Reference proteome</keyword>
<comment type="caution">
    <text evidence="1">The sequence shown here is derived from an EMBL/GenBank/DDBJ whole genome shotgun (WGS) entry which is preliminary data.</text>
</comment>
<gene>
    <name evidence="1" type="ORF">TNIN_450251</name>
</gene>
<organism evidence="1 2">
    <name type="scientific">Trichonephila inaurata madagascariensis</name>
    <dbReference type="NCBI Taxonomy" id="2747483"/>
    <lineage>
        <taxon>Eukaryota</taxon>
        <taxon>Metazoa</taxon>
        <taxon>Ecdysozoa</taxon>
        <taxon>Arthropoda</taxon>
        <taxon>Chelicerata</taxon>
        <taxon>Arachnida</taxon>
        <taxon>Araneae</taxon>
        <taxon>Araneomorphae</taxon>
        <taxon>Entelegynae</taxon>
        <taxon>Araneoidea</taxon>
        <taxon>Nephilidae</taxon>
        <taxon>Trichonephila</taxon>
        <taxon>Trichonephila inaurata</taxon>
    </lineage>
</organism>
<proteinExistence type="predicted"/>